<feature type="transmembrane region" description="Helical" evidence="6">
    <location>
        <begin position="6"/>
        <end position="23"/>
    </location>
</feature>
<dbReference type="RefSeq" id="WP_172420674.1">
    <property type="nucleotide sequence ID" value="NZ_AP022843.1"/>
</dbReference>
<feature type="region of interest" description="Disordered" evidence="5">
    <location>
        <begin position="180"/>
        <end position="199"/>
    </location>
</feature>
<evidence type="ECO:0000256" key="6">
    <source>
        <dbReference type="SAM" id="Phobius"/>
    </source>
</evidence>
<dbReference type="PANTHER" id="PTHR36926">
    <property type="entry name" value="COLICIN V PRODUCTION PROTEIN"/>
    <property type="match status" value="1"/>
</dbReference>
<name>A0A6F8U3K9_9GAMM</name>
<dbReference type="EMBL" id="AP022843">
    <property type="protein sequence ID" value="BCB07741.1"/>
    <property type="molecule type" value="Genomic_DNA"/>
</dbReference>
<evidence type="ECO:0000313" key="8">
    <source>
        <dbReference type="Proteomes" id="UP000502259"/>
    </source>
</evidence>
<evidence type="ECO:0000256" key="1">
    <source>
        <dbReference type="ARBA" id="ARBA00004141"/>
    </source>
</evidence>
<keyword evidence="2 6" id="KW-0812">Transmembrane</keyword>
<evidence type="ECO:0000313" key="7">
    <source>
        <dbReference type="EMBL" id="BCB07741.1"/>
    </source>
</evidence>
<dbReference type="Proteomes" id="UP000502259">
    <property type="component" value="Chromosome"/>
</dbReference>
<sequence length="199" mass="21727">MALTWIDALFLAVLALSMLAGFMRGFVREALGLAAWVVALLVARVLAEPVADLMSGFIDSFDARLVLAFILVIFAVILLCGIVIRLVHAAVEWVGMGLLNRFAGAAFGLARGAVILLVATVLITLTPLAELQAWQEAELRPTFIELRDWAVSQLDQWERELPQAPESLRDISLPDLRAQDAQEERVPQPVTPTSENAGQ</sequence>
<evidence type="ECO:0000256" key="3">
    <source>
        <dbReference type="ARBA" id="ARBA00022989"/>
    </source>
</evidence>
<reference evidence="7 8" key="1">
    <citation type="submission" date="2020-03" db="EMBL/GenBank/DDBJ databases">
        <title>Complete Genome Sequence of Halomonas hydrothermalis Strain Slthf2, Halophilic Bacterium Isolated from Deep-Sea Hydrothermal-Vent Environments.</title>
        <authorList>
            <person name="Takeyama N."/>
            <person name="Huang M."/>
            <person name="Sato K."/>
            <person name="Galipon J."/>
            <person name="Arakawa K."/>
        </authorList>
    </citation>
    <scope>NUCLEOTIDE SEQUENCE [LARGE SCALE GENOMIC DNA]</scope>
    <source>
        <strain evidence="7 8">Slthf2</strain>
    </source>
</reference>
<keyword evidence="3 6" id="KW-1133">Transmembrane helix</keyword>
<comment type="subcellular location">
    <subcellularLocation>
        <location evidence="1">Membrane</location>
        <topology evidence="1">Multi-pass membrane protein</topology>
    </subcellularLocation>
</comment>
<dbReference type="AlphaFoldDB" id="A0A6F8U3K9"/>
<dbReference type="GO" id="GO:0016020">
    <property type="term" value="C:membrane"/>
    <property type="evidence" value="ECO:0007669"/>
    <property type="project" value="UniProtKB-SubCell"/>
</dbReference>
<dbReference type="GO" id="GO:0009403">
    <property type="term" value="P:toxin biosynthetic process"/>
    <property type="evidence" value="ECO:0007669"/>
    <property type="project" value="InterPro"/>
</dbReference>
<evidence type="ECO:0000256" key="2">
    <source>
        <dbReference type="ARBA" id="ARBA00022692"/>
    </source>
</evidence>
<dbReference type="InterPro" id="IPR052719">
    <property type="entry name" value="CvpA-like"/>
</dbReference>
<keyword evidence="8" id="KW-1185">Reference proteome</keyword>
<keyword evidence="4 6" id="KW-0472">Membrane</keyword>
<dbReference type="InterPro" id="IPR003825">
    <property type="entry name" value="Colicin-V_CvpA"/>
</dbReference>
<protein>
    <submittedName>
        <fullName evidence="7">Colicin V biosynthesis protein</fullName>
    </submittedName>
</protein>
<proteinExistence type="predicted"/>
<evidence type="ECO:0000256" key="5">
    <source>
        <dbReference type="SAM" id="MobiDB-lite"/>
    </source>
</evidence>
<feature type="transmembrane region" description="Helical" evidence="6">
    <location>
        <begin position="99"/>
        <end position="123"/>
    </location>
</feature>
<dbReference type="PANTHER" id="PTHR36926:SF1">
    <property type="entry name" value="COLICIN V PRODUCTION PROTEIN"/>
    <property type="match status" value="1"/>
</dbReference>
<evidence type="ECO:0000256" key="4">
    <source>
        <dbReference type="ARBA" id="ARBA00023136"/>
    </source>
</evidence>
<organism evidence="7 8">
    <name type="scientific">Halomonas hydrothermalis</name>
    <dbReference type="NCBI Taxonomy" id="115561"/>
    <lineage>
        <taxon>Bacteria</taxon>
        <taxon>Pseudomonadati</taxon>
        <taxon>Pseudomonadota</taxon>
        <taxon>Gammaproteobacteria</taxon>
        <taxon>Oceanospirillales</taxon>
        <taxon>Halomonadaceae</taxon>
        <taxon>Halomonas</taxon>
    </lineage>
</organism>
<feature type="transmembrane region" description="Helical" evidence="6">
    <location>
        <begin position="67"/>
        <end position="87"/>
    </location>
</feature>
<accession>A0A6F8U3K9</accession>
<dbReference type="Pfam" id="PF02674">
    <property type="entry name" value="Colicin_V"/>
    <property type="match status" value="1"/>
</dbReference>
<gene>
    <name evidence="7" type="primary">dedE</name>
    <name evidence="7" type="ORF">HHSLTHF2_16310</name>
</gene>
<feature type="transmembrane region" description="Helical" evidence="6">
    <location>
        <begin position="30"/>
        <end position="47"/>
    </location>
</feature>